<dbReference type="GO" id="GO:0005737">
    <property type="term" value="C:cytoplasm"/>
    <property type="evidence" value="ECO:0007669"/>
    <property type="project" value="TreeGrafter"/>
</dbReference>
<dbReference type="EMBL" id="QNUK01001061">
    <property type="protein sequence ID" value="KAF5887878.1"/>
    <property type="molecule type" value="Genomic_DNA"/>
</dbReference>
<evidence type="ECO:0000256" key="1">
    <source>
        <dbReference type="ARBA" id="ARBA00007623"/>
    </source>
</evidence>
<dbReference type="InterPro" id="IPR001300">
    <property type="entry name" value="Peptidase_C2_calpain_cat"/>
</dbReference>
<evidence type="ECO:0000313" key="5">
    <source>
        <dbReference type="EMBL" id="KAF5887878.1"/>
    </source>
</evidence>
<dbReference type="PROSITE" id="PS50203">
    <property type="entry name" value="CALPAIN_CAT"/>
    <property type="match status" value="1"/>
</dbReference>
<dbReference type="Pfam" id="PF00648">
    <property type="entry name" value="Peptidase_C2"/>
    <property type="match status" value="1"/>
</dbReference>
<evidence type="ECO:0000256" key="2">
    <source>
        <dbReference type="PIRSR" id="PIRSR622684-1"/>
    </source>
</evidence>
<name>A0A8J4TBX9_CLAMG</name>
<dbReference type="InterPro" id="IPR022684">
    <property type="entry name" value="Calpain_cysteine_protease"/>
</dbReference>
<comment type="caution">
    <text evidence="5">The sequence shown here is derived from an EMBL/GenBank/DDBJ whole genome shotgun (WGS) entry which is preliminary data.</text>
</comment>
<dbReference type="InterPro" id="IPR038765">
    <property type="entry name" value="Papain-like_cys_pep_sf"/>
</dbReference>
<feature type="active site" evidence="2">
    <location>
        <position position="15"/>
    </location>
</feature>
<dbReference type="GO" id="GO:0004198">
    <property type="term" value="F:calcium-dependent cysteine-type endopeptidase activity"/>
    <property type="evidence" value="ECO:0007669"/>
    <property type="project" value="InterPro"/>
</dbReference>
<accession>A0A8J4TBX9</accession>
<feature type="non-terminal residue" evidence="5">
    <location>
        <position position="1"/>
    </location>
</feature>
<dbReference type="Proteomes" id="UP000727407">
    <property type="component" value="Unassembled WGS sequence"/>
</dbReference>
<reference evidence="5" key="1">
    <citation type="submission" date="2020-07" db="EMBL/GenBank/DDBJ databases">
        <title>Clarias magur genome sequencing, assembly and annotation.</title>
        <authorList>
            <person name="Kushwaha B."/>
            <person name="Kumar R."/>
            <person name="Das P."/>
            <person name="Joshi C.G."/>
            <person name="Kumar D."/>
            <person name="Nagpure N.S."/>
            <person name="Pandey M."/>
            <person name="Agarwal S."/>
            <person name="Srivastava S."/>
            <person name="Singh M."/>
            <person name="Sahoo L."/>
            <person name="Jayasankar P."/>
            <person name="Meher P.K."/>
            <person name="Koringa P.G."/>
            <person name="Iquebal M.A."/>
            <person name="Das S.P."/>
            <person name="Bit A."/>
            <person name="Patnaik S."/>
            <person name="Patel N."/>
            <person name="Shah T.M."/>
            <person name="Hinsu A."/>
            <person name="Jena J.K."/>
        </authorList>
    </citation>
    <scope>NUCLEOTIDE SEQUENCE</scope>
    <source>
        <strain evidence="5">CIFAMagur01</strain>
        <tissue evidence="5">Testis</tissue>
    </source>
</reference>
<gene>
    <name evidence="5" type="ORF">DAT39_022112</name>
</gene>
<dbReference type="GO" id="GO:0006508">
    <property type="term" value="P:proteolysis"/>
    <property type="evidence" value="ECO:0007669"/>
    <property type="project" value="InterPro"/>
</dbReference>
<comment type="similarity">
    <text evidence="1">Belongs to the peptidase C2 family.</text>
</comment>
<feature type="non-terminal residue" evidence="5">
    <location>
        <position position="53"/>
    </location>
</feature>
<evidence type="ECO:0000259" key="4">
    <source>
        <dbReference type="PROSITE" id="PS50203"/>
    </source>
</evidence>
<dbReference type="OrthoDB" id="424753at2759"/>
<feature type="domain" description="Calpain catalytic" evidence="4">
    <location>
        <begin position="1"/>
        <end position="53"/>
    </location>
</feature>
<proteinExistence type="inferred from homology"/>
<dbReference type="Gene3D" id="3.90.70.10">
    <property type="entry name" value="Cysteine proteinases"/>
    <property type="match status" value="1"/>
</dbReference>
<evidence type="ECO:0000313" key="6">
    <source>
        <dbReference type="Proteomes" id="UP000727407"/>
    </source>
</evidence>
<evidence type="ECO:0000256" key="3">
    <source>
        <dbReference type="PROSITE-ProRule" id="PRU00239"/>
    </source>
</evidence>
<keyword evidence="6" id="KW-1185">Reference proteome</keyword>
<organism evidence="5 6">
    <name type="scientific">Clarias magur</name>
    <name type="common">Asian catfish</name>
    <name type="synonym">Macropteronotus magur</name>
    <dbReference type="NCBI Taxonomy" id="1594786"/>
    <lineage>
        <taxon>Eukaryota</taxon>
        <taxon>Metazoa</taxon>
        <taxon>Chordata</taxon>
        <taxon>Craniata</taxon>
        <taxon>Vertebrata</taxon>
        <taxon>Euteleostomi</taxon>
        <taxon>Actinopterygii</taxon>
        <taxon>Neopterygii</taxon>
        <taxon>Teleostei</taxon>
        <taxon>Ostariophysi</taxon>
        <taxon>Siluriformes</taxon>
        <taxon>Clariidae</taxon>
        <taxon>Clarias</taxon>
    </lineage>
</organism>
<dbReference type="PANTHER" id="PTHR10183:SF302">
    <property type="entry name" value="CALPAIN-14"/>
    <property type="match status" value="1"/>
</dbReference>
<comment type="caution">
    <text evidence="3">Lacks conserved residue(s) required for the propagation of feature annotation.</text>
</comment>
<dbReference type="PANTHER" id="PTHR10183">
    <property type="entry name" value="CALPAIN"/>
    <property type="match status" value="1"/>
</dbReference>
<protein>
    <submittedName>
        <fullName evidence="5">Calpain-1 catalytic subunit-like</fullName>
    </submittedName>
</protein>
<sequence length="53" mass="6226">VKTPRKVVKLVRVLNPWGKGEWNGDWSDQSPLWNEVSSQDREAWLEDKNNGEF</sequence>
<dbReference type="SUPFAM" id="SSF54001">
    <property type="entry name" value="Cysteine proteinases"/>
    <property type="match status" value="1"/>
</dbReference>
<dbReference type="AlphaFoldDB" id="A0A8J4TBX9"/>